<dbReference type="OrthoDB" id="7916886at2"/>
<reference evidence="3 4" key="1">
    <citation type="submission" date="2016-05" db="EMBL/GenBank/DDBJ databases">
        <title>Compelete Genome Sequence of Bacteriochlorophyll-Synthesizing Bacterium Porphyrobacter neustonensis DSM 9434.</title>
        <authorList>
            <person name="Shi X.-L."/>
            <person name="Wu Y.-H."/>
            <person name="Cheng H."/>
            <person name="Xu L."/>
            <person name="Zhang X.-Q."/>
            <person name="Wang C.-S."/>
            <person name="Xu X.-W."/>
        </authorList>
    </citation>
    <scope>NUCLEOTIDE SEQUENCE [LARGE SCALE GENOMIC DNA]</scope>
    <source>
        <strain evidence="3 4">DSM 9434</strain>
    </source>
</reference>
<gene>
    <name evidence="3" type="ORF">A9D12_08105</name>
</gene>
<name>A0A192D557_9SPHN</name>
<dbReference type="InterPro" id="IPR007159">
    <property type="entry name" value="SpoVT-AbrB_dom"/>
</dbReference>
<protein>
    <recommendedName>
        <fullName evidence="2">SpoVT-AbrB domain-containing protein</fullName>
    </recommendedName>
</protein>
<keyword evidence="1" id="KW-0238">DNA-binding</keyword>
<dbReference type="AlphaFoldDB" id="A0A192D557"/>
<dbReference type="Pfam" id="PF04014">
    <property type="entry name" value="MazE_antitoxin"/>
    <property type="match status" value="1"/>
</dbReference>
<dbReference type="GO" id="GO:0003677">
    <property type="term" value="F:DNA binding"/>
    <property type="evidence" value="ECO:0007669"/>
    <property type="project" value="UniProtKB-UniRule"/>
</dbReference>
<dbReference type="Gene3D" id="2.10.260.10">
    <property type="match status" value="1"/>
</dbReference>
<dbReference type="Proteomes" id="UP000078263">
    <property type="component" value="Chromosome"/>
</dbReference>
<dbReference type="KEGG" id="pns:A9D12_08105"/>
<dbReference type="STRING" id="1112.A9D12_08105"/>
<organism evidence="3 4">
    <name type="scientific">Erythrobacter neustonensis</name>
    <dbReference type="NCBI Taxonomy" id="1112"/>
    <lineage>
        <taxon>Bacteria</taxon>
        <taxon>Pseudomonadati</taxon>
        <taxon>Pseudomonadota</taxon>
        <taxon>Alphaproteobacteria</taxon>
        <taxon>Sphingomonadales</taxon>
        <taxon>Erythrobacteraceae</taxon>
        <taxon>Erythrobacter/Porphyrobacter group</taxon>
        <taxon>Erythrobacter</taxon>
    </lineage>
</organism>
<dbReference type="SMART" id="SM00966">
    <property type="entry name" value="SpoVT_AbrB"/>
    <property type="match status" value="1"/>
</dbReference>
<sequence>MGVEVRVMENGRMVLPAAIRKRLGLEKGGTVIVEVGDEEVTLRSVEQVLDKVKATFAKYADLPGTSVDDFLANRHAESGE</sequence>
<dbReference type="EMBL" id="CP016033">
    <property type="protein sequence ID" value="ANK12914.1"/>
    <property type="molecule type" value="Genomic_DNA"/>
</dbReference>
<dbReference type="PROSITE" id="PS51740">
    <property type="entry name" value="SPOVT_ABRB"/>
    <property type="match status" value="1"/>
</dbReference>
<accession>A0A192D557</accession>
<dbReference type="InterPro" id="IPR037914">
    <property type="entry name" value="SpoVT-AbrB_sf"/>
</dbReference>
<evidence type="ECO:0000256" key="1">
    <source>
        <dbReference type="PROSITE-ProRule" id="PRU01076"/>
    </source>
</evidence>
<proteinExistence type="predicted"/>
<evidence type="ECO:0000313" key="4">
    <source>
        <dbReference type="Proteomes" id="UP000078263"/>
    </source>
</evidence>
<evidence type="ECO:0000313" key="3">
    <source>
        <dbReference type="EMBL" id="ANK12914.1"/>
    </source>
</evidence>
<dbReference type="NCBIfam" id="TIGR01439">
    <property type="entry name" value="lp_hng_hel_AbrB"/>
    <property type="match status" value="1"/>
</dbReference>
<dbReference type="SUPFAM" id="SSF89447">
    <property type="entry name" value="AbrB/MazE/MraZ-like"/>
    <property type="match status" value="1"/>
</dbReference>
<keyword evidence="4" id="KW-1185">Reference proteome</keyword>
<evidence type="ECO:0000259" key="2">
    <source>
        <dbReference type="PROSITE" id="PS51740"/>
    </source>
</evidence>
<feature type="domain" description="SpoVT-AbrB" evidence="2">
    <location>
        <begin position="2"/>
        <end position="47"/>
    </location>
</feature>
<dbReference type="RefSeq" id="WP_068350824.1">
    <property type="nucleotide sequence ID" value="NZ_CP016033.1"/>
</dbReference>